<feature type="compositionally biased region" description="Low complexity" evidence="1">
    <location>
        <begin position="22"/>
        <end position="44"/>
    </location>
</feature>
<evidence type="ECO:0000256" key="1">
    <source>
        <dbReference type="SAM" id="MobiDB-lite"/>
    </source>
</evidence>
<dbReference type="EMBL" id="AGNK02000438">
    <property type="status" value="NOT_ANNOTATED_CDS"/>
    <property type="molecule type" value="Genomic_DNA"/>
</dbReference>
<dbReference type="Gramene" id="KQL30499">
    <property type="protein sequence ID" value="KQL30499"/>
    <property type="gene ID" value="SETIT_020446mg"/>
</dbReference>
<evidence type="ECO:0000313" key="3">
    <source>
        <dbReference type="Proteomes" id="UP000004995"/>
    </source>
</evidence>
<organism evidence="2 3">
    <name type="scientific">Setaria italica</name>
    <name type="common">Foxtail millet</name>
    <name type="synonym">Panicum italicum</name>
    <dbReference type="NCBI Taxonomy" id="4555"/>
    <lineage>
        <taxon>Eukaryota</taxon>
        <taxon>Viridiplantae</taxon>
        <taxon>Streptophyta</taxon>
        <taxon>Embryophyta</taxon>
        <taxon>Tracheophyta</taxon>
        <taxon>Spermatophyta</taxon>
        <taxon>Magnoliopsida</taxon>
        <taxon>Liliopsida</taxon>
        <taxon>Poales</taxon>
        <taxon>Poaceae</taxon>
        <taxon>PACMAD clade</taxon>
        <taxon>Panicoideae</taxon>
        <taxon>Panicodae</taxon>
        <taxon>Paniceae</taxon>
        <taxon>Cenchrinae</taxon>
        <taxon>Setaria</taxon>
    </lineage>
</organism>
<proteinExistence type="predicted"/>
<reference evidence="2" key="2">
    <citation type="submission" date="2018-08" db="UniProtKB">
        <authorList>
            <consortium name="EnsemblPlants"/>
        </authorList>
    </citation>
    <scope>IDENTIFICATION</scope>
    <source>
        <strain evidence="2">Yugu1</strain>
    </source>
</reference>
<keyword evidence="3" id="KW-1185">Reference proteome</keyword>
<name>K3Z1M8_SETIT</name>
<accession>K3Z1M8</accession>
<reference evidence="3" key="1">
    <citation type="journal article" date="2012" name="Nat. Biotechnol.">
        <title>Reference genome sequence of the model plant Setaria.</title>
        <authorList>
            <person name="Bennetzen J.L."/>
            <person name="Schmutz J."/>
            <person name="Wang H."/>
            <person name="Percifield R."/>
            <person name="Hawkins J."/>
            <person name="Pontaroli A.C."/>
            <person name="Estep M."/>
            <person name="Feng L."/>
            <person name="Vaughn J.N."/>
            <person name="Grimwood J."/>
            <person name="Jenkins J."/>
            <person name="Barry K."/>
            <person name="Lindquist E."/>
            <person name="Hellsten U."/>
            <person name="Deshpande S."/>
            <person name="Wang X."/>
            <person name="Wu X."/>
            <person name="Mitros T."/>
            <person name="Triplett J."/>
            <person name="Yang X."/>
            <person name="Ye C.Y."/>
            <person name="Mauro-Herrera M."/>
            <person name="Wang L."/>
            <person name="Li P."/>
            <person name="Sharma M."/>
            <person name="Sharma R."/>
            <person name="Ronald P.C."/>
            <person name="Panaud O."/>
            <person name="Kellogg E.A."/>
            <person name="Brutnell T.P."/>
            <person name="Doust A.N."/>
            <person name="Tuskan G.A."/>
            <person name="Rokhsar D."/>
            <person name="Devos K.M."/>
        </authorList>
    </citation>
    <scope>NUCLEOTIDE SEQUENCE [LARGE SCALE GENOMIC DNA]</scope>
    <source>
        <strain evidence="3">cv. Yugu1</strain>
    </source>
</reference>
<dbReference type="AlphaFoldDB" id="K3Z1M8"/>
<dbReference type="Proteomes" id="UP000004995">
    <property type="component" value="Unassembled WGS sequence"/>
</dbReference>
<dbReference type="HOGENOM" id="CLU_3225521_0_0_1"/>
<dbReference type="InParanoid" id="K3Z1M8"/>
<sequence length="44" mass="4711">MLTSGSLRWLGLGWTGHPKPKNSCNNTGSNTSTDGTVTTRSEFI</sequence>
<protein>
    <submittedName>
        <fullName evidence="2">Uncharacterized protein</fullName>
    </submittedName>
</protein>
<dbReference type="EnsemblPlants" id="KQL30499">
    <property type="protein sequence ID" value="KQL30499"/>
    <property type="gene ID" value="SETIT_020446mg"/>
</dbReference>
<evidence type="ECO:0000313" key="2">
    <source>
        <dbReference type="EnsemblPlants" id="KQL30499"/>
    </source>
</evidence>
<feature type="region of interest" description="Disordered" evidence="1">
    <location>
        <begin position="13"/>
        <end position="44"/>
    </location>
</feature>